<evidence type="ECO:0000313" key="2">
    <source>
        <dbReference type="Proteomes" id="UP000316621"/>
    </source>
</evidence>
<dbReference type="AlphaFoldDB" id="A0A4Y7J3N9"/>
<reference evidence="1 2" key="1">
    <citation type="journal article" date="2018" name="Science">
        <title>The opium poppy genome and morphinan production.</title>
        <authorList>
            <person name="Guo L."/>
            <person name="Winzer T."/>
            <person name="Yang X."/>
            <person name="Li Y."/>
            <person name="Ning Z."/>
            <person name="He Z."/>
            <person name="Teodor R."/>
            <person name="Lu Y."/>
            <person name="Bowser T.A."/>
            <person name="Graham I.A."/>
            <person name="Ye K."/>
        </authorList>
    </citation>
    <scope>NUCLEOTIDE SEQUENCE [LARGE SCALE GENOMIC DNA]</scope>
    <source>
        <strain evidence="2">cv. HN1</strain>
        <tissue evidence="1">Leaves</tissue>
    </source>
</reference>
<sequence>MHSEFLTTLPPKSSPISLIPLRKFTFSSRNSSRKKSRRLNLVAQSFGNNWKLNEIDTSGVQEKWNLWLGNTQNFLTEVTAPLLKRGETNDKTVIEKASLDTKAIEEVFVAEQTINSTTPNGNLSSVAIFSIEQFSRNMHSGGLFL</sequence>
<accession>A0A4Y7J3N9</accession>
<dbReference type="OMA" id="HIPAEAY"/>
<name>A0A4Y7J3N9_PAPSO</name>
<dbReference type="Proteomes" id="UP000316621">
    <property type="component" value="Chromosome 3"/>
</dbReference>
<gene>
    <name evidence="1" type="ORF">C5167_013117</name>
</gene>
<protein>
    <submittedName>
        <fullName evidence="1">Uncharacterized protein</fullName>
    </submittedName>
</protein>
<evidence type="ECO:0000313" key="1">
    <source>
        <dbReference type="EMBL" id="RZC54265.1"/>
    </source>
</evidence>
<proteinExistence type="predicted"/>
<dbReference type="Gramene" id="RZC54265">
    <property type="protein sequence ID" value="RZC54265"/>
    <property type="gene ID" value="C5167_013117"/>
</dbReference>
<dbReference type="EMBL" id="CM010717">
    <property type="protein sequence ID" value="RZC54265.1"/>
    <property type="molecule type" value="Genomic_DNA"/>
</dbReference>
<organism evidence="1 2">
    <name type="scientific">Papaver somniferum</name>
    <name type="common">Opium poppy</name>
    <dbReference type="NCBI Taxonomy" id="3469"/>
    <lineage>
        <taxon>Eukaryota</taxon>
        <taxon>Viridiplantae</taxon>
        <taxon>Streptophyta</taxon>
        <taxon>Embryophyta</taxon>
        <taxon>Tracheophyta</taxon>
        <taxon>Spermatophyta</taxon>
        <taxon>Magnoliopsida</taxon>
        <taxon>Ranunculales</taxon>
        <taxon>Papaveraceae</taxon>
        <taxon>Papaveroideae</taxon>
        <taxon>Papaver</taxon>
    </lineage>
</organism>
<keyword evidence="2" id="KW-1185">Reference proteome</keyword>